<gene>
    <name evidence="2" type="ORF">MCYG_07682</name>
</gene>
<dbReference type="GeneID" id="9230870"/>
<organism evidence="2 3">
    <name type="scientific">Arthroderma otae (strain ATCC MYA-4605 / CBS 113480)</name>
    <name type="common">Microsporum canis</name>
    <dbReference type="NCBI Taxonomy" id="554155"/>
    <lineage>
        <taxon>Eukaryota</taxon>
        <taxon>Fungi</taxon>
        <taxon>Dikarya</taxon>
        <taxon>Ascomycota</taxon>
        <taxon>Pezizomycotina</taxon>
        <taxon>Eurotiomycetes</taxon>
        <taxon>Eurotiomycetidae</taxon>
        <taxon>Onygenales</taxon>
        <taxon>Arthrodermataceae</taxon>
        <taxon>Microsporum</taxon>
    </lineage>
</organism>
<feature type="compositionally biased region" description="Acidic residues" evidence="1">
    <location>
        <begin position="69"/>
        <end position="105"/>
    </location>
</feature>
<dbReference type="RefSeq" id="XP_002843899.1">
    <property type="nucleotide sequence ID" value="XM_002843853.1"/>
</dbReference>
<dbReference type="eggNOG" id="KOG0118">
    <property type="taxonomic scope" value="Eukaryota"/>
</dbReference>
<evidence type="ECO:0000256" key="1">
    <source>
        <dbReference type="SAM" id="MobiDB-lite"/>
    </source>
</evidence>
<proteinExistence type="predicted"/>
<dbReference type="EMBL" id="DS995707">
    <property type="protein sequence ID" value="EEQ34863.1"/>
    <property type="molecule type" value="Genomic_DNA"/>
</dbReference>
<accession>C5FX23</accession>
<feature type="compositionally biased region" description="Basic and acidic residues" evidence="1">
    <location>
        <begin position="130"/>
        <end position="153"/>
    </location>
</feature>
<sequence>MGKKAKAQSVEGAPEVATPVTASSTAGGFPLAATKVDPGLAALFAQSAGPVKEPELKPTYRQERKYNEVEEDEDEEEEVEDEDEEEEVEDEDGDEEEDIEMEDMEEEKRSRKRKRGAENEDLEAAYLQRLAREDDRESKKETEKPKRVKTTEDDKTEEEENEEEEVDEIPMHESLTNKKADPMDKASRTLFLSNVSTDAIKSKSAKKTLLAHLSSVLPKPSSTDPATVHKVESLRFRSTAFSSTALPRRAAYAKKELMDSTTKGTNAYVVARQTYTRRQRLEASAHRP</sequence>
<keyword evidence="3" id="KW-1185">Reference proteome</keyword>
<feature type="compositionally biased region" description="Basic and acidic residues" evidence="1">
    <location>
        <begin position="169"/>
        <end position="184"/>
    </location>
</feature>
<dbReference type="VEuPathDB" id="FungiDB:MCYG_07682"/>
<dbReference type="HOGENOM" id="CLU_966357_0_0_1"/>
<dbReference type="Proteomes" id="UP000002035">
    <property type="component" value="Unassembled WGS sequence"/>
</dbReference>
<feature type="region of interest" description="Disordered" evidence="1">
    <location>
        <begin position="45"/>
        <end position="184"/>
    </location>
</feature>
<dbReference type="AlphaFoldDB" id="C5FX23"/>
<reference evidence="3" key="1">
    <citation type="journal article" date="2012" name="MBio">
        <title>Comparative genome analysis of Trichophyton rubrum and related dermatophytes reveals candidate genes involved in infection.</title>
        <authorList>
            <person name="Martinez D.A."/>
            <person name="Oliver B.G."/>
            <person name="Graeser Y."/>
            <person name="Goldberg J.M."/>
            <person name="Li W."/>
            <person name="Martinez-Rossi N.M."/>
            <person name="Monod M."/>
            <person name="Shelest E."/>
            <person name="Barton R.C."/>
            <person name="Birch E."/>
            <person name="Brakhage A.A."/>
            <person name="Chen Z."/>
            <person name="Gurr S.J."/>
            <person name="Heiman D."/>
            <person name="Heitman J."/>
            <person name="Kosti I."/>
            <person name="Rossi A."/>
            <person name="Saif S."/>
            <person name="Samalova M."/>
            <person name="Saunders C.W."/>
            <person name="Shea T."/>
            <person name="Summerbell R.C."/>
            <person name="Xu J."/>
            <person name="Young S."/>
            <person name="Zeng Q."/>
            <person name="Birren B.W."/>
            <person name="Cuomo C.A."/>
            <person name="White T.C."/>
        </authorList>
    </citation>
    <scope>NUCLEOTIDE SEQUENCE [LARGE SCALE GENOMIC DNA]</scope>
    <source>
        <strain evidence="3">ATCC MYA-4605 / CBS 113480</strain>
    </source>
</reference>
<name>C5FX23_ARTOC</name>
<protein>
    <submittedName>
        <fullName evidence="2">Nucleolar protein 12</fullName>
    </submittedName>
</protein>
<evidence type="ECO:0000313" key="2">
    <source>
        <dbReference type="EMBL" id="EEQ34863.1"/>
    </source>
</evidence>
<dbReference type="STRING" id="554155.C5FX23"/>
<feature type="compositionally biased region" description="Acidic residues" evidence="1">
    <location>
        <begin position="154"/>
        <end position="168"/>
    </location>
</feature>
<feature type="region of interest" description="Disordered" evidence="1">
    <location>
        <begin position="1"/>
        <end position="32"/>
    </location>
</feature>
<feature type="compositionally biased region" description="Basic and acidic residues" evidence="1">
    <location>
        <begin position="52"/>
        <end position="68"/>
    </location>
</feature>
<dbReference type="OrthoDB" id="442677at2759"/>
<evidence type="ECO:0000313" key="3">
    <source>
        <dbReference type="Proteomes" id="UP000002035"/>
    </source>
</evidence>